<evidence type="ECO:0000256" key="1">
    <source>
        <dbReference type="ARBA" id="ARBA00023015"/>
    </source>
</evidence>
<evidence type="ECO:0000256" key="3">
    <source>
        <dbReference type="ARBA" id="ARBA00023163"/>
    </source>
</evidence>
<protein>
    <submittedName>
        <fullName evidence="5">GntR family transcriptional regulator</fullName>
    </submittedName>
</protein>
<dbReference type="GO" id="GO:0003700">
    <property type="term" value="F:DNA-binding transcription factor activity"/>
    <property type="evidence" value="ECO:0007669"/>
    <property type="project" value="InterPro"/>
</dbReference>
<dbReference type="InterPro" id="IPR036390">
    <property type="entry name" value="WH_DNA-bd_sf"/>
</dbReference>
<dbReference type="SMART" id="SM00345">
    <property type="entry name" value="HTH_GNTR"/>
    <property type="match status" value="1"/>
</dbReference>
<dbReference type="SUPFAM" id="SSF46785">
    <property type="entry name" value="Winged helix' DNA-binding domain"/>
    <property type="match status" value="1"/>
</dbReference>
<keyword evidence="3" id="KW-0804">Transcription</keyword>
<dbReference type="InterPro" id="IPR036388">
    <property type="entry name" value="WH-like_DNA-bd_sf"/>
</dbReference>
<dbReference type="AlphaFoldDB" id="A0A7R7DMG7"/>
<evidence type="ECO:0000256" key="2">
    <source>
        <dbReference type="ARBA" id="ARBA00023125"/>
    </source>
</evidence>
<evidence type="ECO:0000313" key="5">
    <source>
        <dbReference type="EMBL" id="BCJ34380.1"/>
    </source>
</evidence>
<dbReference type="CDD" id="cd07377">
    <property type="entry name" value="WHTH_GntR"/>
    <property type="match status" value="1"/>
</dbReference>
<dbReference type="InterPro" id="IPR000524">
    <property type="entry name" value="Tscrpt_reg_HTH_GntR"/>
</dbReference>
<dbReference type="EMBL" id="AP023355">
    <property type="protein sequence ID" value="BCJ34380.1"/>
    <property type="molecule type" value="Genomic_DNA"/>
</dbReference>
<dbReference type="PROSITE" id="PS50949">
    <property type="entry name" value="HTH_GNTR"/>
    <property type="match status" value="1"/>
</dbReference>
<dbReference type="Pfam" id="PF00392">
    <property type="entry name" value="GntR"/>
    <property type="match status" value="1"/>
</dbReference>
<sequence length="131" mass="14182">MKDSGPIFAQIADRLTDEVADGTLAEGERIPSTNELATFHRVNPATAARALSVLVDEGIAEKRRGVGMFVAAGARERLMRVRRRQFADSYVRPLVTEANRLGLGRQELLALVRDELAELAAVAPAPARSTS</sequence>
<name>A0A7R7DMG7_9ACTN</name>
<dbReference type="RefSeq" id="WP_203961118.1">
    <property type="nucleotide sequence ID" value="NZ_AP023355.1"/>
</dbReference>
<accession>A0A7R7DMG7</accession>
<feature type="domain" description="HTH gntR-type" evidence="4">
    <location>
        <begin position="5"/>
        <end position="73"/>
    </location>
</feature>
<dbReference type="PANTHER" id="PTHR38445">
    <property type="entry name" value="HTH-TYPE TRANSCRIPTIONAL REPRESSOR YTRA"/>
    <property type="match status" value="1"/>
</dbReference>
<proteinExistence type="predicted"/>
<dbReference type="GO" id="GO:0003677">
    <property type="term" value="F:DNA binding"/>
    <property type="evidence" value="ECO:0007669"/>
    <property type="project" value="UniProtKB-KW"/>
</dbReference>
<keyword evidence="2" id="KW-0238">DNA-binding</keyword>
<keyword evidence="1" id="KW-0805">Transcription regulation</keyword>
<dbReference type="Gene3D" id="1.10.10.10">
    <property type="entry name" value="Winged helix-like DNA-binding domain superfamily/Winged helix DNA-binding domain"/>
    <property type="match status" value="1"/>
</dbReference>
<evidence type="ECO:0000313" key="6">
    <source>
        <dbReference type="Proteomes" id="UP000611640"/>
    </source>
</evidence>
<keyword evidence="6" id="KW-1185">Reference proteome</keyword>
<gene>
    <name evidence="5" type="ORF">Athai_18830</name>
</gene>
<dbReference type="KEGG" id="atl:Athai_18830"/>
<evidence type="ECO:0000259" key="4">
    <source>
        <dbReference type="PROSITE" id="PS50949"/>
    </source>
</evidence>
<dbReference type="Proteomes" id="UP000611640">
    <property type="component" value="Chromosome"/>
</dbReference>
<reference evidence="5 6" key="1">
    <citation type="submission" date="2020-08" db="EMBL/GenBank/DDBJ databases">
        <title>Whole genome shotgun sequence of Actinocatenispora thailandica NBRC 105041.</title>
        <authorList>
            <person name="Komaki H."/>
            <person name="Tamura T."/>
        </authorList>
    </citation>
    <scope>NUCLEOTIDE SEQUENCE [LARGE SCALE GENOMIC DNA]</scope>
    <source>
        <strain evidence="5 6">NBRC 105041</strain>
    </source>
</reference>
<dbReference type="PANTHER" id="PTHR38445:SF10">
    <property type="entry name" value="GNTR-FAMILY TRANSCRIPTIONAL REGULATOR"/>
    <property type="match status" value="1"/>
</dbReference>
<organism evidence="5 6">
    <name type="scientific">Actinocatenispora thailandica</name>
    <dbReference type="NCBI Taxonomy" id="227318"/>
    <lineage>
        <taxon>Bacteria</taxon>
        <taxon>Bacillati</taxon>
        <taxon>Actinomycetota</taxon>
        <taxon>Actinomycetes</taxon>
        <taxon>Micromonosporales</taxon>
        <taxon>Micromonosporaceae</taxon>
        <taxon>Actinocatenispora</taxon>
    </lineage>
</organism>